<dbReference type="GO" id="GO:0005886">
    <property type="term" value="C:plasma membrane"/>
    <property type="evidence" value="ECO:0007669"/>
    <property type="project" value="UniProtKB-SubCell"/>
</dbReference>
<keyword evidence="6 8" id="KW-1133">Transmembrane helix</keyword>
<evidence type="ECO:0000256" key="2">
    <source>
        <dbReference type="ARBA" id="ARBA00022475"/>
    </source>
</evidence>
<evidence type="ECO:0000313" key="11">
    <source>
        <dbReference type="Proteomes" id="UP000249061"/>
    </source>
</evidence>
<evidence type="ECO:0000256" key="7">
    <source>
        <dbReference type="ARBA" id="ARBA00023136"/>
    </source>
</evidence>
<keyword evidence="7 8" id="KW-0472">Membrane</keyword>
<proteinExistence type="predicted"/>
<evidence type="ECO:0000256" key="4">
    <source>
        <dbReference type="ARBA" id="ARBA00022679"/>
    </source>
</evidence>
<dbReference type="EMBL" id="QFQP01000011">
    <property type="protein sequence ID" value="PZR12675.1"/>
    <property type="molecule type" value="Genomic_DNA"/>
</dbReference>
<comment type="caution">
    <text evidence="10">The sequence shown here is derived from an EMBL/GenBank/DDBJ whole genome shotgun (WGS) entry which is preliminary data.</text>
</comment>
<keyword evidence="3" id="KW-0328">Glycosyltransferase</keyword>
<dbReference type="GO" id="GO:0016763">
    <property type="term" value="F:pentosyltransferase activity"/>
    <property type="evidence" value="ECO:0007669"/>
    <property type="project" value="TreeGrafter"/>
</dbReference>
<comment type="subcellular location">
    <subcellularLocation>
        <location evidence="1">Cell membrane</location>
        <topology evidence="1">Multi-pass membrane protein</topology>
    </subcellularLocation>
</comment>
<dbReference type="GO" id="GO:0009103">
    <property type="term" value="P:lipopolysaccharide biosynthetic process"/>
    <property type="evidence" value="ECO:0007669"/>
    <property type="project" value="UniProtKB-ARBA"/>
</dbReference>
<accession>A0A2W5TN52</accession>
<dbReference type="PANTHER" id="PTHR33908">
    <property type="entry name" value="MANNOSYLTRANSFERASE YKCB-RELATED"/>
    <property type="match status" value="1"/>
</dbReference>
<gene>
    <name evidence="10" type="ORF">DI536_13925</name>
</gene>
<feature type="transmembrane region" description="Helical" evidence="8">
    <location>
        <begin position="149"/>
        <end position="168"/>
    </location>
</feature>
<feature type="transmembrane region" description="Helical" evidence="8">
    <location>
        <begin position="448"/>
        <end position="468"/>
    </location>
</feature>
<reference evidence="10 11" key="1">
    <citation type="submission" date="2017-08" db="EMBL/GenBank/DDBJ databases">
        <title>Infants hospitalized years apart are colonized by the same room-sourced microbial strains.</title>
        <authorList>
            <person name="Brooks B."/>
            <person name="Olm M.R."/>
            <person name="Firek B.A."/>
            <person name="Baker R."/>
            <person name="Thomas B.C."/>
            <person name="Morowitz M.J."/>
            <person name="Banfield J.F."/>
        </authorList>
    </citation>
    <scope>NUCLEOTIDE SEQUENCE [LARGE SCALE GENOMIC DNA]</scope>
    <source>
        <strain evidence="10">S2_003_000_R2_14</strain>
    </source>
</reference>
<evidence type="ECO:0000256" key="5">
    <source>
        <dbReference type="ARBA" id="ARBA00022692"/>
    </source>
</evidence>
<keyword evidence="2" id="KW-1003">Cell membrane</keyword>
<feature type="transmembrane region" description="Helical" evidence="8">
    <location>
        <begin position="254"/>
        <end position="272"/>
    </location>
</feature>
<feature type="transmembrane region" description="Helical" evidence="8">
    <location>
        <begin position="174"/>
        <end position="204"/>
    </location>
</feature>
<dbReference type="Pfam" id="PF13231">
    <property type="entry name" value="PMT_2"/>
    <property type="match status" value="1"/>
</dbReference>
<dbReference type="InterPro" id="IPR038731">
    <property type="entry name" value="RgtA/B/C-like"/>
</dbReference>
<keyword evidence="4" id="KW-0808">Transferase</keyword>
<name>A0A2W5TN52_9BACT</name>
<feature type="transmembrane region" description="Helical" evidence="8">
    <location>
        <begin position="6"/>
        <end position="25"/>
    </location>
</feature>
<evidence type="ECO:0000256" key="1">
    <source>
        <dbReference type="ARBA" id="ARBA00004651"/>
    </source>
</evidence>
<protein>
    <recommendedName>
        <fullName evidence="9">Glycosyltransferase RgtA/B/C/D-like domain-containing protein</fullName>
    </recommendedName>
</protein>
<evidence type="ECO:0000256" key="3">
    <source>
        <dbReference type="ARBA" id="ARBA00022676"/>
    </source>
</evidence>
<feature type="transmembrane region" description="Helical" evidence="8">
    <location>
        <begin position="216"/>
        <end position="242"/>
    </location>
</feature>
<dbReference type="InterPro" id="IPR050297">
    <property type="entry name" value="LipidA_mod_glycosyltrf_83"/>
</dbReference>
<evidence type="ECO:0000256" key="8">
    <source>
        <dbReference type="SAM" id="Phobius"/>
    </source>
</evidence>
<keyword evidence="5 8" id="KW-0812">Transmembrane</keyword>
<dbReference type="PANTHER" id="PTHR33908:SF11">
    <property type="entry name" value="MEMBRANE PROTEIN"/>
    <property type="match status" value="1"/>
</dbReference>
<evidence type="ECO:0000259" key="9">
    <source>
        <dbReference type="Pfam" id="PF13231"/>
    </source>
</evidence>
<feature type="domain" description="Glycosyltransferase RgtA/B/C/D-like" evidence="9">
    <location>
        <begin position="97"/>
        <end position="208"/>
    </location>
</feature>
<feature type="transmembrane region" description="Helical" evidence="8">
    <location>
        <begin position="343"/>
        <end position="371"/>
    </location>
</feature>
<sequence length="592" mass="66904">MSERKITWGLFLVAFLSLLLTEKYVGFGRDESVYFHAGEQHGRWFQLLLTSPSQALTDQAITQHFDFNHEHPALMKNLFGMSFVVFHEKLNLLRPAAAFRLPAFLIAAWMLPLIYLLSRRVLGRGAAIFAAVSFLLVPRQFFHSHLACFDVPIATMWVLTVYCFIEALEKPRWWAWTGIAFGLALAAKHNAYFIPVTLIPFVLWRGWDVTRESMRARAWFFGINGVFVLAGILYAVMVLALGGQRVLDTFEFQSPQLAIYVLACALGGWLTWKLKGINDAAFRTVAPLVAMASLGPLVFYLHWPYLWHHPVDRTAWYLNFHLTHNHYAWFYMGELLRGPPFPLLYVFTKTALTVPATYVVPMVTGFIWVIVRAVQKKVTMFELIVAANGLTSILLISHPNVPHFGGTKHWFPSMPFLALLAGAALERGSKGLSEWLSPKVKAATEPRVLAALAVLLSVPAFIGTARIYEYGTSAYTEFAGGLPGAASLGMQRQYWANNLSGVLPWINANARPGERIFFHENHGGQLRDLQRNGMLRTDITPVGGPDQAQMVVYQYHQEFREAEFNTWQAFGSARPVYGLYLDETPQIVVYRR</sequence>
<dbReference type="AlphaFoldDB" id="A0A2W5TN52"/>
<organism evidence="10 11">
    <name type="scientific">Archangium gephyra</name>
    <dbReference type="NCBI Taxonomy" id="48"/>
    <lineage>
        <taxon>Bacteria</taxon>
        <taxon>Pseudomonadati</taxon>
        <taxon>Myxococcota</taxon>
        <taxon>Myxococcia</taxon>
        <taxon>Myxococcales</taxon>
        <taxon>Cystobacterineae</taxon>
        <taxon>Archangiaceae</taxon>
        <taxon>Archangium</taxon>
    </lineage>
</organism>
<feature type="transmembrane region" description="Helical" evidence="8">
    <location>
        <begin position="284"/>
        <end position="303"/>
    </location>
</feature>
<evidence type="ECO:0000256" key="6">
    <source>
        <dbReference type="ARBA" id="ARBA00022989"/>
    </source>
</evidence>
<evidence type="ECO:0000313" key="10">
    <source>
        <dbReference type="EMBL" id="PZR12675.1"/>
    </source>
</evidence>
<feature type="transmembrane region" description="Helical" evidence="8">
    <location>
        <begin position="97"/>
        <end position="115"/>
    </location>
</feature>
<dbReference type="Proteomes" id="UP000249061">
    <property type="component" value="Unassembled WGS sequence"/>
</dbReference>